<evidence type="ECO:0000256" key="6">
    <source>
        <dbReference type="ARBA" id="ARBA00023163"/>
    </source>
</evidence>
<keyword evidence="7 8" id="KW-0539">Nucleus</keyword>
<sequence>MEYQTVVVGGCSGAGAGGDGKDDRNKRPVPVEGGRQNNSNHPPTLTCPRCHSTNTKFCYFNNYSLSQPRYFCKGCKRYWTQGGTLRNVPVGGKSRMSKRSKLESVAVSATNTASTSHRQPASLPQQPLLLPPQSIAVPPTVVFPNNGNMRHFRHQNDVNSSMLEIRVPHATSNSLTPSSISSSTNMRNDDLLRGLNVMPSQSNHVMNFYPATAGPVLGDSLNVGSDVLALLPPPPQPEVDDNNKNHHDIHNVEDNDGERNILEWANYISTGGFDEA</sequence>
<keyword evidence="13" id="KW-1185">Reference proteome</keyword>
<dbReference type="GO" id="GO:0003677">
    <property type="term" value="F:DNA binding"/>
    <property type="evidence" value="ECO:0007669"/>
    <property type="project" value="UniProtKB-UniRule"/>
</dbReference>
<dbReference type="GO" id="GO:0005634">
    <property type="term" value="C:nucleus"/>
    <property type="evidence" value="ECO:0007669"/>
    <property type="project" value="UniProtKB-SubCell"/>
</dbReference>
<dbReference type="InterPro" id="IPR045174">
    <property type="entry name" value="Dof"/>
</dbReference>
<dbReference type="AlphaFoldDB" id="A0A803LQ09"/>
<dbReference type="PROSITE" id="PS01361">
    <property type="entry name" value="ZF_DOF_1"/>
    <property type="match status" value="1"/>
</dbReference>
<evidence type="ECO:0000256" key="4">
    <source>
        <dbReference type="ARBA" id="ARBA00023015"/>
    </source>
</evidence>
<evidence type="ECO:0000256" key="3">
    <source>
        <dbReference type="ARBA" id="ARBA00022833"/>
    </source>
</evidence>
<keyword evidence="3 9" id="KW-0862">Zinc</keyword>
<keyword evidence="6 9" id="KW-0804">Transcription</keyword>
<evidence type="ECO:0000256" key="8">
    <source>
        <dbReference type="PROSITE-ProRule" id="PRU00071"/>
    </source>
</evidence>
<reference evidence="12" key="2">
    <citation type="submission" date="2021-03" db="UniProtKB">
        <authorList>
            <consortium name="EnsemblPlants"/>
        </authorList>
    </citation>
    <scope>IDENTIFICATION</scope>
</reference>
<evidence type="ECO:0000256" key="1">
    <source>
        <dbReference type="ARBA" id="ARBA00022723"/>
    </source>
</evidence>
<name>A0A803LQ09_CHEQI</name>
<dbReference type="Gramene" id="AUR62017038-RA">
    <property type="protein sequence ID" value="AUR62017038-RA:cds"/>
    <property type="gene ID" value="AUR62017038"/>
</dbReference>
<protein>
    <recommendedName>
        <fullName evidence="9">Dof zinc finger protein</fullName>
    </recommendedName>
</protein>
<dbReference type="GO" id="GO:0008270">
    <property type="term" value="F:zinc ion binding"/>
    <property type="evidence" value="ECO:0007669"/>
    <property type="project" value="UniProtKB-KW"/>
</dbReference>
<evidence type="ECO:0000259" key="11">
    <source>
        <dbReference type="PROSITE" id="PS50884"/>
    </source>
</evidence>
<evidence type="ECO:0000256" key="9">
    <source>
        <dbReference type="RuleBase" id="RU369094"/>
    </source>
</evidence>
<dbReference type="Proteomes" id="UP000596660">
    <property type="component" value="Unplaced"/>
</dbReference>
<keyword evidence="2 8" id="KW-0863">Zinc-finger</keyword>
<evidence type="ECO:0000256" key="7">
    <source>
        <dbReference type="ARBA" id="ARBA00023242"/>
    </source>
</evidence>
<evidence type="ECO:0000256" key="5">
    <source>
        <dbReference type="ARBA" id="ARBA00023125"/>
    </source>
</evidence>
<keyword evidence="4 9" id="KW-0805">Transcription regulation</keyword>
<dbReference type="KEGG" id="cqi:110706778"/>
<evidence type="ECO:0000313" key="12">
    <source>
        <dbReference type="EnsemblPlants" id="AUR62017038-RA:cds"/>
    </source>
</evidence>
<dbReference type="OrthoDB" id="1927254at2759"/>
<dbReference type="PROSITE" id="PS50884">
    <property type="entry name" value="ZF_DOF_2"/>
    <property type="match status" value="1"/>
</dbReference>
<dbReference type="PANTHER" id="PTHR31992:SF141">
    <property type="entry name" value="DOF ZINC FINGER PROTEIN DOF1.4"/>
    <property type="match status" value="1"/>
</dbReference>
<reference evidence="12" key="1">
    <citation type="journal article" date="2017" name="Nature">
        <title>The genome of Chenopodium quinoa.</title>
        <authorList>
            <person name="Jarvis D.E."/>
            <person name="Ho Y.S."/>
            <person name="Lightfoot D.J."/>
            <person name="Schmoeckel S.M."/>
            <person name="Li B."/>
            <person name="Borm T.J.A."/>
            <person name="Ohyanagi H."/>
            <person name="Mineta K."/>
            <person name="Michell C.T."/>
            <person name="Saber N."/>
            <person name="Kharbatia N.M."/>
            <person name="Rupper R.R."/>
            <person name="Sharp A.R."/>
            <person name="Dally N."/>
            <person name="Boughton B.A."/>
            <person name="Woo Y.H."/>
            <person name="Gao G."/>
            <person name="Schijlen E.G.W.M."/>
            <person name="Guo X."/>
            <person name="Momin A.A."/>
            <person name="Negrao S."/>
            <person name="Al-Babili S."/>
            <person name="Gehring C."/>
            <person name="Roessner U."/>
            <person name="Jung C."/>
            <person name="Murphy K."/>
            <person name="Arold S.T."/>
            <person name="Gojobori T."/>
            <person name="van der Linden C.G."/>
            <person name="van Loo E.N."/>
            <person name="Jellen E.N."/>
            <person name="Maughan P.J."/>
            <person name="Tester M."/>
        </authorList>
    </citation>
    <scope>NUCLEOTIDE SEQUENCE [LARGE SCALE GENOMIC DNA]</scope>
    <source>
        <strain evidence="12">cv. PI 614886</strain>
    </source>
</reference>
<keyword evidence="1 9" id="KW-0479">Metal-binding</keyword>
<dbReference type="Pfam" id="PF02701">
    <property type="entry name" value="Zn_ribbon_Dof"/>
    <property type="match status" value="1"/>
</dbReference>
<dbReference type="PANTHER" id="PTHR31992">
    <property type="entry name" value="DOF ZINC FINGER PROTEIN DOF1.4-RELATED"/>
    <property type="match status" value="1"/>
</dbReference>
<comment type="function">
    <text evidence="9">Transcription factor that binds specifically to a 5'-AA[AG]G-3' consensus core sequence.</text>
</comment>
<dbReference type="GeneID" id="110706778"/>
<proteinExistence type="predicted"/>
<organism evidence="12 13">
    <name type="scientific">Chenopodium quinoa</name>
    <name type="common">Quinoa</name>
    <dbReference type="NCBI Taxonomy" id="63459"/>
    <lineage>
        <taxon>Eukaryota</taxon>
        <taxon>Viridiplantae</taxon>
        <taxon>Streptophyta</taxon>
        <taxon>Embryophyta</taxon>
        <taxon>Tracheophyta</taxon>
        <taxon>Spermatophyta</taxon>
        <taxon>Magnoliopsida</taxon>
        <taxon>eudicotyledons</taxon>
        <taxon>Gunneridae</taxon>
        <taxon>Pentapetalae</taxon>
        <taxon>Caryophyllales</taxon>
        <taxon>Chenopodiaceae</taxon>
        <taxon>Chenopodioideae</taxon>
        <taxon>Atripliceae</taxon>
        <taxon>Chenopodium</taxon>
    </lineage>
</organism>
<dbReference type="GO" id="GO:0003700">
    <property type="term" value="F:DNA-binding transcription factor activity"/>
    <property type="evidence" value="ECO:0007669"/>
    <property type="project" value="UniProtKB-UniRule"/>
</dbReference>
<dbReference type="EnsemblPlants" id="AUR62017038-RA">
    <property type="protein sequence ID" value="AUR62017038-RA:cds"/>
    <property type="gene ID" value="AUR62017038"/>
</dbReference>
<dbReference type="RefSeq" id="XP_021740421.1">
    <property type="nucleotide sequence ID" value="XM_021884729.1"/>
</dbReference>
<dbReference type="InterPro" id="IPR003851">
    <property type="entry name" value="Znf_Dof"/>
</dbReference>
<evidence type="ECO:0000256" key="10">
    <source>
        <dbReference type="SAM" id="MobiDB-lite"/>
    </source>
</evidence>
<keyword evidence="5 8" id="KW-0238">DNA-binding</keyword>
<evidence type="ECO:0000313" key="13">
    <source>
        <dbReference type="Proteomes" id="UP000596660"/>
    </source>
</evidence>
<gene>
    <name evidence="12" type="primary">LOC110706778</name>
</gene>
<evidence type="ECO:0000256" key="2">
    <source>
        <dbReference type="ARBA" id="ARBA00022771"/>
    </source>
</evidence>
<accession>A0A803LQ09</accession>
<feature type="domain" description="Dof-type" evidence="11">
    <location>
        <begin position="45"/>
        <end position="99"/>
    </location>
</feature>
<feature type="region of interest" description="Disordered" evidence="10">
    <location>
        <begin position="14"/>
        <end position="43"/>
    </location>
</feature>
<comment type="subcellular location">
    <subcellularLocation>
        <location evidence="8 9">Nucleus</location>
    </subcellularLocation>
</comment>